<dbReference type="Gene3D" id="3.40.50.2000">
    <property type="entry name" value="Glycogen Phosphorylase B"/>
    <property type="match status" value="1"/>
</dbReference>
<feature type="domain" description="Spore protein YkvP/CgeB glycosyl transferase-like" evidence="1">
    <location>
        <begin position="594"/>
        <end position="735"/>
    </location>
</feature>
<dbReference type="RefSeq" id="WP_109532802.1">
    <property type="nucleotide sequence ID" value="NZ_QEYD01000004.1"/>
</dbReference>
<evidence type="ECO:0000313" key="3">
    <source>
        <dbReference type="Proteomes" id="UP000244940"/>
    </source>
</evidence>
<protein>
    <recommendedName>
        <fullName evidence="1">Spore protein YkvP/CgeB glycosyl transferase-like domain-containing protein</fullName>
    </recommendedName>
</protein>
<organism evidence="2 3">
    <name type="scientific">Pararhodobacter marinus</name>
    <dbReference type="NCBI Taxonomy" id="2184063"/>
    <lineage>
        <taxon>Bacteria</taxon>
        <taxon>Pseudomonadati</taxon>
        <taxon>Pseudomonadota</taxon>
        <taxon>Alphaproteobacteria</taxon>
        <taxon>Rhodobacterales</taxon>
        <taxon>Paracoccaceae</taxon>
        <taxon>Pararhodobacter</taxon>
    </lineage>
</organism>
<dbReference type="InterPro" id="IPR055259">
    <property type="entry name" value="YkvP/CgeB_Glyco_trans-like"/>
</dbReference>
<proteinExistence type="predicted"/>
<dbReference type="EMBL" id="QEYD01000004">
    <property type="protein sequence ID" value="PWE29689.1"/>
    <property type="molecule type" value="Genomic_DNA"/>
</dbReference>
<evidence type="ECO:0000259" key="1">
    <source>
        <dbReference type="Pfam" id="PF13524"/>
    </source>
</evidence>
<evidence type="ECO:0000313" key="2">
    <source>
        <dbReference type="EMBL" id="PWE29689.1"/>
    </source>
</evidence>
<dbReference type="OrthoDB" id="7816590at2"/>
<sequence>MPEQRKTVFFIINLLQDVNVVRGLVYLTVRETDADVGFLISDAFITRDGQRIWQRELAELAADTGASLHRFGDISEAYAVLQGGSGMIIAASESDLNAHRQTHDVLRVAPPGYLRVTLQHGFECVGFRQSREHVVAHGRNIHFAADVVCSWFDPAVMTALPASERAKLYVSGPPMLLLAPGSDHPDHPPQNGGMVCENLHSVRLSATGDHKASFMDIFFDFCAEMAKRDAEVTLRPHPGGQYVLRNNIALPDNVRLNNLPMYHVNLRGYDYGISAPSTVVFDMILAGIPVGVWRDPGGVMDAGNYDGLAEISTLDDWLAFERDVRLRPEMLLERQSAFLRKLQMPSDPAEVYRRFARLLVAGTSGSARPVPPPFPVGSVTSAATSAEPGRITPKRLLFVANALIPTLQLSFLKPLKPLFDSGEIEPLMLTGDDLKDKFGKNSAGAEGRAWFIQQIAEKKPDLIVCCRYSAAHAGAVLEYGRKNDVPVIFHVDDDLLNIPREIGEKKWIMHNHPARIQTVTTLLNKADLRYCSTRKLKDRFRQLNFYGPAVAGQIYCASTVMRRAERGPVRKVGYMGFDHAHDFEIALPALERYLKRNPEVTFELFGSIPLPDVLRQFGDRVVEVAPVRDYAAFLQTLADRKWDIGICPLAKTAFNEVKANTKWVEYTACGMATIASRGLVYDDCAAGGRGRLIDDDAWEQTLQELTDNPEERYETARRAQEYLETVYSSERLKEQVLDVFDMAARLVNKRKGQGKTGPMAALRRTLTPEDLGMTG</sequence>
<comment type="caution">
    <text evidence="2">The sequence shown here is derived from an EMBL/GenBank/DDBJ whole genome shotgun (WGS) entry which is preliminary data.</text>
</comment>
<gene>
    <name evidence="2" type="ORF">C4N9_08070</name>
</gene>
<reference evidence="2 3" key="1">
    <citation type="submission" date="2018-05" db="EMBL/GenBank/DDBJ databases">
        <title>Pararhodobacter marina sp. nov., isolated from deep-sea water of the Indian Ocean.</title>
        <authorList>
            <person name="Lai Q.Sr."/>
            <person name="Liu X."/>
            <person name="Shao Z."/>
        </authorList>
    </citation>
    <scope>NUCLEOTIDE SEQUENCE [LARGE SCALE GENOMIC DNA]</scope>
    <source>
        <strain evidence="2 3">CIC4N-9</strain>
    </source>
</reference>
<name>A0A2U2CCV8_9RHOB</name>
<dbReference type="AlphaFoldDB" id="A0A2U2CCV8"/>
<dbReference type="GeneID" id="94364843"/>
<dbReference type="SUPFAM" id="SSF53756">
    <property type="entry name" value="UDP-Glycosyltransferase/glycogen phosphorylase"/>
    <property type="match status" value="1"/>
</dbReference>
<dbReference type="Proteomes" id="UP000244940">
    <property type="component" value="Unassembled WGS sequence"/>
</dbReference>
<accession>A0A2U2CCV8</accession>
<keyword evidence="3" id="KW-1185">Reference proteome</keyword>
<dbReference type="Pfam" id="PF13524">
    <property type="entry name" value="Glyco_trans_1_2"/>
    <property type="match status" value="1"/>
</dbReference>